<organism evidence="1 2">
    <name type="scientific">Caldinitratiruptor microaerophilus</name>
    <dbReference type="NCBI Taxonomy" id="671077"/>
    <lineage>
        <taxon>Bacteria</taxon>
        <taxon>Bacillati</taxon>
        <taxon>Bacillota</taxon>
        <taxon>Clostridia</taxon>
        <taxon>Eubacteriales</taxon>
        <taxon>Symbiobacteriaceae</taxon>
        <taxon>Caldinitratiruptor</taxon>
    </lineage>
</organism>
<dbReference type="Proteomes" id="UP001163687">
    <property type="component" value="Chromosome"/>
</dbReference>
<dbReference type="RefSeq" id="WP_264842667.1">
    <property type="nucleotide sequence ID" value="NZ_AP025628.1"/>
</dbReference>
<protein>
    <submittedName>
        <fullName evidence="1">Uncharacterized protein</fullName>
    </submittedName>
</protein>
<reference evidence="1" key="1">
    <citation type="submission" date="2022-03" db="EMBL/GenBank/DDBJ databases">
        <title>Complete genome sequence of Caldinitratiruptor microaerophilus.</title>
        <authorList>
            <person name="Mukaiyama R."/>
            <person name="Nishiyama T."/>
            <person name="Ueda K."/>
        </authorList>
    </citation>
    <scope>NUCLEOTIDE SEQUENCE</scope>
    <source>
        <strain evidence="1">JCM 16183</strain>
    </source>
</reference>
<keyword evidence="2" id="KW-1185">Reference proteome</keyword>
<proteinExistence type="predicted"/>
<accession>A0AA35GA19</accession>
<evidence type="ECO:0000313" key="1">
    <source>
        <dbReference type="EMBL" id="BDG62058.1"/>
    </source>
</evidence>
<dbReference type="KEGG" id="cmic:caldi_31480"/>
<dbReference type="AlphaFoldDB" id="A0AA35GA19"/>
<dbReference type="EMBL" id="AP025628">
    <property type="protein sequence ID" value="BDG62058.1"/>
    <property type="molecule type" value="Genomic_DNA"/>
</dbReference>
<sequence length="351" mass="35818">MEMANPAAHPFRLRLAAGTKRPLGVAAGTSGSRLGDPVPPARIVLTVQGARAVIPAGGPAGPLPAAVGLLRTVFEDHVVDPAADGNLFFQGSVLGDSGARYDFSVTHRGDAVLLSDFTATLGAGPVVLGWREYASEVVRFAREVSRWPRPAGAPGWARQYAEEQAAQLRDLLDLASAAVADPTGNRRAYAPRFHALHGHRKRPLELVVTEVVAEGSLPPDLFGPEDAWLHLPPSAGTAASGAAAAGTAVAAGGGTVPFPGAAPAGRAGEGGAAAFAGPAGGPDAPWVVRCRVVFGPVRAGETLPLTVNRGDVVIAHVEGFEPPGARLRVMGVGSGGLGPGDVLRGLQLYYP</sequence>
<gene>
    <name evidence="1" type="ORF">caldi_31480</name>
</gene>
<name>A0AA35GA19_9FIRM</name>
<evidence type="ECO:0000313" key="2">
    <source>
        <dbReference type="Proteomes" id="UP001163687"/>
    </source>
</evidence>